<accession>A0A7W3LJ48</accession>
<evidence type="ECO:0000256" key="3">
    <source>
        <dbReference type="ARBA" id="ARBA00022898"/>
    </source>
</evidence>
<keyword evidence="3 5" id="KW-0663">Pyridoxal phosphate</keyword>
<dbReference type="PANTHER" id="PTHR43780:SF2">
    <property type="entry name" value="1-AMINOCYCLOPROPANE-1-CARBOXYLATE DEAMINASE-RELATED"/>
    <property type="match status" value="1"/>
</dbReference>
<evidence type="ECO:0000256" key="5">
    <source>
        <dbReference type="PIRSR" id="PIRSR006278-2"/>
    </source>
</evidence>
<proteinExistence type="inferred from homology"/>
<comment type="similarity">
    <text evidence="2">Belongs to the ACC deaminase/D-cysteine desulfhydrase family.</text>
</comment>
<organism evidence="7 8">
    <name type="scientific">Actinomadura namibiensis</name>
    <dbReference type="NCBI Taxonomy" id="182080"/>
    <lineage>
        <taxon>Bacteria</taxon>
        <taxon>Bacillati</taxon>
        <taxon>Actinomycetota</taxon>
        <taxon>Actinomycetes</taxon>
        <taxon>Streptosporangiales</taxon>
        <taxon>Thermomonosporaceae</taxon>
        <taxon>Actinomadura</taxon>
    </lineage>
</organism>
<protein>
    <submittedName>
        <fullName evidence="7">D-cysteine desulfhydrase family pyridoxal phosphate-dependent enzyme</fullName>
    </submittedName>
</protein>
<evidence type="ECO:0000256" key="1">
    <source>
        <dbReference type="ARBA" id="ARBA00001933"/>
    </source>
</evidence>
<dbReference type="InterPro" id="IPR036052">
    <property type="entry name" value="TrpB-like_PALP_sf"/>
</dbReference>
<dbReference type="Gene3D" id="3.40.50.1100">
    <property type="match status" value="2"/>
</dbReference>
<sequence length="328" mass="33964">MTDLLARFPRAVLGHWPTPLERAERLSAALGGPEIWIKRDDCTGLAIGGNKTRKLEFLLGRALAEGHGTVVTFGAVQSNHARQTAAACARLGLRCELLLSRSVPRDDALYETSGNVLLDHLLGANVRIVDGIDETVKALEEIGPAYVIPPGGSNGTGALGYVGAALELAGQLAAPGGPGRVERVVAATSTAGTSAGLVVGLAHAGLPARVEAICVYEPADVTSATLEALVEETADLVGVARPAGDHRVRDDWFGAGYGLPTAAMTEAVRLFARTEGLLLDPVYSGKAAAGLVGMVRAGEIGADETVVFWHTGGSPGLFVYPEVFTEPS</sequence>
<dbReference type="PANTHER" id="PTHR43780">
    <property type="entry name" value="1-AMINOCYCLOPROPANE-1-CARBOXYLATE DEAMINASE-RELATED"/>
    <property type="match status" value="1"/>
</dbReference>
<dbReference type="GO" id="GO:1901605">
    <property type="term" value="P:alpha-amino acid metabolic process"/>
    <property type="evidence" value="ECO:0007669"/>
    <property type="project" value="UniProtKB-ARBA"/>
</dbReference>
<evidence type="ECO:0000313" key="8">
    <source>
        <dbReference type="Proteomes" id="UP000572680"/>
    </source>
</evidence>
<dbReference type="GO" id="GO:0019148">
    <property type="term" value="F:D-cysteine desulfhydrase activity"/>
    <property type="evidence" value="ECO:0007669"/>
    <property type="project" value="TreeGrafter"/>
</dbReference>
<feature type="active site" description="Nucleophile" evidence="4">
    <location>
        <position position="78"/>
    </location>
</feature>
<evidence type="ECO:0000256" key="2">
    <source>
        <dbReference type="ARBA" id="ARBA00008639"/>
    </source>
</evidence>
<gene>
    <name evidence="7" type="ORF">HNR61_000611</name>
</gene>
<evidence type="ECO:0000313" key="7">
    <source>
        <dbReference type="EMBL" id="MBA8949013.1"/>
    </source>
</evidence>
<comment type="cofactor">
    <cofactor evidence="1">
        <name>pyridoxal 5'-phosphate</name>
        <dbReference type="ChEBI" id="CHEBI:597326"/>
    </cofactor>
</comment>
<comment type="caution">
    <text evidence="7">The sequence shown here is derived from an EMBL/GenBank/DDBJ whole genome shotgun (WGS) entry which is preliminary data.</text>
</comment>
<dbReference type="InterPro" id="IPR027278">
    <property type="entry name" value="ACCD_DCysDesulf"/>
</dbReference>
<dbReference type="RefSeq" id="WP_182841535.1">
    <property type="nucleotide sequence ID" value="NZ_BAAALP010000008.1"/>
</dbReference>
<dbReference type="Proteomes" id="UP000572680">
    <property type="component" value="Unassembled WGS sequence"/>
</dbReference>
<keyword evidence="8" id="KW-1185">Reference proteome</keyword>
<reference evidence="7 8" key="1">
    <citation type="submission" date="2020-08" db="EMBL/GenBank/DDBJ databases">
        <title>Genomic Encyclopedia of Type Strains, Phase IV (KMG-IV): sequencing the most valuable type-strain genomes for metagenomic binning, comparative biology and taxonomic classification.</title>
        <authorList>
            <person name="Goeker M."/>
        </authorList>
    </citation>
    <scope>NUCLEOTIDE SEQUENCE [LARGE SCALE GENOMIC DNA]</scope>
    <source>
        <strain evidence="7 8">DSM 44197</strain>
    </source>
</reference>
<dbReference type="AlphaFoldDB" id="A0A7W3LJ48"/>
<evidence type="ECO:0000259" key="6">
    <source>
        <dbReference type="Pfam" id="PF00291"/>
    </source>
</evidence>
<feature type="domain" description="Tryptophan synthase beta chain-like PALP" evidence="6">
    <location>
        <begin position="14"/>
        <end position="312"/>
    </location>
</feature>
<dbReference type="PIRSF" id="PIRSF006278">
    <property type="entry name" value="ACCD_DCysDesulf"/>
    <property type="match status" value="1"/>
</dbReference>
<dbReference type="Pfam" id="PF00291">
    <property type="entry name" value="PALP"/>
    <property type="match status" value="1"/>
</dbReference>
<dbReference type="SUPFAM" id="SSF53686">
    <property type="entry name" value="Tryptophan synthase beta subunit-like PLP-dependent enzymes"/>
    <property type="match status" value="1"/>
</dbReference>
<name>A0A7W3LJ48_ACTNM</name>
<dbReference type="EMBL" id="JACJIA010000001">
    <property type="protein sequence ID" value="MBA8949013.1"/>
    <property type="molecule type" value="Genomic_DNA"/>
</dbReference>
<feature type="modified residue" description="N6-(pyridoxal phosphate)lysine" evidence="5">
    <location>
        <position position="51"/>
    </location>
</feature>
<evidence type="ECO:0000256" key="4">
    <source>
        <dbReference type="PIRSR" id="PIRSR006278-1"/>
    </source>
</evidence>
<dbReference type="InterPro" id="IPR001926">
    <property type="entry name" value="TrpB-like_PALP"/>
</dbReference>